<evidence type="ECO:0000256" key="4">
    <source>
        <dbReference type="RuleBase" id="RU362116"/>
    </source>
</evidence>
<keyword evidence="7" id="KW-0966">Cell projection</keyword>
<evidence type="ECO:0000256" key="1">
    <source>
        <dbReference type="ARBA" id="ARBA00004117"/>
    </source>
</evidence>
<evidence type="ECO:0000313" key="8">
    <source>
        <dbReference type="Proteomes" id="UP000295382"/>
    </source>
</evidence>
<dbReference type="NCBIfam" id="TIGR03506">
    <property type="entry name" value="FlgEFG_subfam"/>
    <property type="match status" value="1"/>
</dbReference>
<evidence type="ECO:0000256" key="2">
    <source>
        <dbReference type="ARBA" id="ARBA00009677"/>
    </source>
</evidence>
<reference evidence="7 8" key="1">
    <citation type="submission" date="2019-03" db="EMBL/GenBank/DDBJ databases">
        <title>Genomic Encyclopedia of Type Strains, Phase IV (KMG-IV): sequencing the most valuable type-strain genomes for metagenomic binning, comparative biology and taxonomic classification.</title>
        <authorList>
            <person name="Goeker M."/>
        </authorList>
    </citation>
    <scope>NUCLEOTIDE SEQUENCE [LARGE SCALE GENOMIC DNA]</scope>
    <source>
        <strain evidence="7 8">DSM 7445</strain>
    </source>
</reference>
<dbReference type="PANTHER" id="PTHR30435">
    <property type="entry name" value="FLAGELLAR PROTEIN"/>
    <property type="match status" value="1"/>
</dbReference>
<dbReference type="GO" id="GO:0071978">
    <property type="term" value="P:bacterial-type flagellum-dependent swarming motility"/>
    <property type="evidence" value="ECO:0007669"/>
    <property type="project" value="TreeGrafter"/>
</dbReference>
<proteinExistence type="inferred from homology"/>
<name>A0A4R3HYF9_PAULE</name>
<keyword evidence="7" id="KW-0282">Flagellum</keyword>
<comment type="similarity">
    <text evidence="2 4">Belongs to the flagella basal body rod proteins family.</text>
</comment>
<dbReference type="RefSeq" id="WP_132257798.1">
    <property type="nucleotide sequence ID" value="NZ_SLZQ01000003.1"/>
</dbReference>
<evidence type="ECO:0000259" key="5">
    <source>
        <dbReference type="Pfam" id="PF06429"/>
    </source>
</evidence>
<feature type="domain" description="Flagellar hook protein FlgE/F/G-like D1" evidence="6">
    <location>
        <begin position="82"/>
        <end position="143"/>
    </location>
</feature>
<evidence type="ECO:0000256" key="3">
    <source>
        <dbReference type="ARBA" id="ARBA00023143"/>
    </source>
</evidence>
<keyword evidence="7" id="KW-0969">Cilium</keyword>
<evidence type="ECO:0000259" key="6">
    <source>
        <dbReference type="Pfam" id="PF22692"/>
    </source>
</evidence>
<sequence>MPDGFTIAALSMTNDMQRLSSISQNLTNALTPGYKREIPLTAAFASMVSGNGAFSADLPSASGQIDMKQSALRHTGNPLDLAIENNGFFEIIRDGKAYYTRQGNFTLDPTGRLVTQSGDIVNGVSGDIRLTTSQPTIDSQGNVIENGKPIGQLKIVHFEDPRMLQAVGEGKFLQAGAAIKAEEKIALRQSHLETSNVNTAAEMVKMIETMRHFETGQKIIQMYDAMNERAISKLGEF</sequence>
<dbReference type="GO" id="GO:0009425">
    <property type="term" value="C:bacterial-type flagellum basal body"/>
    <property type="evidence" value="ECO:0007669"/>
    <property type="project" value="UniProtKB-SubCell"/>
</dbReference>
<dbReference type="InterPro" id="IPR053967">
    <property type="entry name" value="LlgE_F_G-like_D1"/>
</dbReference>
<comment type="caution">
    <text evidence="7">The sequence shown here is derived from an EMBL/GenBank/DDBJ whole genome shotgun (WGS) entry which is preliminary data.</text>
</comment>
<dbReference type="SUPFAM" id="SSF117143">
    <property type="entry name" value="Flagellar hook protein flgE"/>
    <property type="match status" value="1"/>
</dbReference>
<dbReference type="AlphaFoldDB" id="A0A4R3HYF9"/>
<dbReference type="PANTHER" id="PTHR30435:SF19">
    <property type="entry name" value="FLAGELLAR BASAL-BODY ROD PROTEIN FLGG"/>
    <property type="match status" value="1"/>
</dbReference>
<dbReference type="OrthoDB" id="9804559at2"/>
<comment type="subcellular location">
    <subcellularLocation>
        <location evidence="1 4">Bacterial flagellum basal body</location>
    </subcellularLocation>
</comment>
<protein>
    <submittedName>
        <fullName evidence="7">Flagellar basal-body rod protein FlgG</fullName>
    </submittedName>
</protein>
<keyword evidence="3 4" id="KW-0975">Bacterial flagellum</keyword>
<dbReference type="InterPro" id="IPR020013">
    <property type="entry name" value="Flagellar_FlgE/F/G"/>
</dbReference>
<dbReference type="Pfam" id="PF06429">
    <property type="entry name" value="Flg_bbr_C"/>
    <property type="match status" value="1"/>
</dbReference>
<evidence type="ECO:0000313" key="7">
    <source>
        <dbReference type="EMBL" id="TCS37713.1"/>
    </source>
</evidence>
<dbReference type="InterPro" id="IPR010930">
    <property type="entry name" value="Flg_bb/hook_C_dom"/>
</dbReference>
<keyword evidence="8" id="KW-1185">Reference proteome</keyword>
<dbReference type="Proteomes" id="UP000295382">
    <property type="component" value="Unassembled WGS sequence"/>
</dbReference>
<gene>
    <name evidence="7" type="ORF">EDC30_1035</name>
</gene>
<dbReference type="EMBL" id="SLZQ01000003">
    <property type="protein sequence ID" value="TCS37713.1"/>
    <property type="molecule type" value="Genomic_DNA"/>
</dbReference>
<dbReference type="Pfam" id="PF22692">
    <property type="entry name" value="LlgE_F_G_D1"/>
    <property type="match status" value="1"/>
</dbReference>
<feature type="domain" description="Flagellar basal-body/hook protein C-terminal" evidence="5">
    <location>
        <begin position="188"/>
        <end position="232"/>
    </location>
</feature>
<accession>A0A4R3HYF9</accession>
<dbReference type="InterPro" id="IPR037925">
    <property type="entry name" value="FlgE/F/G-like"/>
</dbReference>
<organism evidence="7 8">
    <name type="scientific">Paucimonas lemoignei</name>
    <name type="common">Pseudomonas lemoignei</name>
    <dbReference type="NCBI Taxonomy" id="29443"/>
    <lineage>
        <taxon>Bacteria</taxon>
        <taxon>Pseudomonadati</taxon>
        <taxon>Pseudomonadota</taxon>
        <taxon>Betaproteobacteria</taxon>
        <taxon>Burkholderiales</taxon>
        <taxon>Burkholderiaceae</taxon>
        <taxon>Paucimonas</taxon>
    </lineage>
</organism>